<name>A0A9Q1R8E8_9SOLA</name>
<dbReference type="OrthoDB" id="1425929at2759"/>
<dbReference type="EMBL" id="JAJAGQ010000013">
    <property type="protein sequence ID" value="KAJ8545308.1"/>
    <property type="molecule type" value="Genomic_DNA"/>
</dbReference>
<accession>A0A9Q1R8E8</accession>
<keyword evidence="2" id="KW-1185">Reference proteome</keyword>
<gene>
    <name evidence="1" type="ORF">K7X08_017891</name>
</gene>
<protein>
    <submittedName>
        <fullName evidence="1">Uncharacterized protein</fullName>
    </submittedName>
</protein>
<sequence>MSIGVLHGGELALQRLVDYHEAKANFLVLDVTETELDALLNDERPHFKKLQRCVAKMEMNGKESMAVTKLEAAVREAHLKGKPHEAYELEMLLVETLIYQGEFNKALSYKCLKDEFITDARRPLYKAIIYLSLRYPEQEAKNWWEEFKRLRKEMKRSGNVQDAQLLEIGTNFIRFKSVVISLGEDIQEFKKESPKI</sequence>
<dbReference type="PANTHER" id="PTHR36350">
    <property type="entry name" value="TRANSMEMBRANE PROTEIN"/>
    <property type="match status" value="1"/>
</dbReference>
<dbReference type="AlphaFoldDB" id="A0A9Q1R8E8"/>
<evidence type="ECO:0000313" key="2">
    <source>
        <dbReference type="Proteomes" id="UP001152561"/>
    </source>
</evidence>
<comment type="caution">
    <text evidence="1">The sequence shown here is derived from an EMBL/GenBank/DDBJ whole genome shotgun (WGS) entry which is preliminary data.</text>
</comment>
<dbReference type="Proteomes" id="UP001152561">
    <property type="component" value="Unassembled WGS sequence"/>
</dbReference>
<reference evidence="2" key="1">
    <citation type="journal article" date="2023" name="Proc. Natl. Acad. Sci. U.S.A.">
        <title>Genomic and structural basis for evolution of tropane alkaloid biosynthesis.</title>
        <authorList>
            <person name="Wanga Y.-J."/>
            <person name="Taina T."/>
            <person name="Yua J.-Y."/>
            <person name="Lia J."/>
            <person name="Xua B."/>
            <person name="Chenc J."/>
            <person name="D'Auriad J.C."/>
            <person name="Huanga J.-P."/>
            <person name="Huanga S.-X."/>
        </authorList>
    </citation>
    <scope>NUCLEOTIDE SEQUENCE [LARGE SCALE GENOMIC DNA]</scope>
    <source>
        <strain evidence="2">cv. KIB-2019</strain>
    </source>
</reference>
<evidence type="ECO:0000313" key="1">
    <source>
        <dbReference type="EMBL" id="KAJ8545308.1"/>
    </source>
</evidence>
<organism evidence="1 2">
    <name type="scientific">Anisodus acutangulus</name>
    <dbReference type="NCBI Taxonomy" id="402998"/>
    <lineage>
        <taxon>Eukaryota</taxon>
        <taxon>Viridiplantae</taxon>
        <taxon>Streptophyta</taxon>
        <taxon>Embryophyta</taxon>
        <taxon>Tracheophyta</taxon>
        <taxon>Spermatophyta</taxon>
        <taxon>Magnoliopsida</taxon>
        <taxon>eudicotyledons</taxon>
        <taxon>Gunneridae</taxon>
        <taxon>Pentapetalae</taxon>
        <taxon>asterids</taxon>
        <taxon>lamiids</taxon>
        <taxon>Solanales</taxon>
        <taxon>Solanaceae</taxon>
        <taxon>Solanoideae</taxon>
        <taxon>Hyoscyameae</taxon>
        <taxon>Anisodus</taxon>
    </lineage>
</organism>
<dbReference type="PANTHER" id="PTHR36350:SF3">
    <property type="entry name" value="TRANSMEMBRANE PROTEIN"/>
    <property type="match status" value="1"/>
</dbReference>
<proteinExistence type="predicted"/>